<gene>
    <name evidence="1" type="primary">ORF189528</name>
</gene>
<dbReference type="AlphaFoldDB" id="A0A0B7BKI4"/>
<reference evidence="1" key="1">
    <citation type="submission" date="2014-12" db="EMBL/GenBank/DDBJ databases">
        <title>Insight into the proteome of Arion vulgaris.</title>
        <authorList>
            <person name="Aradska J."/>
            <person name="Bulat T."/>
            <person name="Smidak R."/>
            <person name="Sarate P."/>
            <person name="Gangsoo J."/>
            <person name="Sialana F."/>
            <person name="Bilban M."/>
            <person name="Lubec G."/>
        </authorList>
    </citation>
    <scope>NUCLEOTIDE SEQUENCE</scope>
    <source>
        <tissue evidence="1">Skin</tissue>
    </source>
</reference>
<dbReference type="EMBL" id="HACG01045800">
    <property type="protein sequence ID" value="CEK92665.1"/>
    <property type="molecule type" value="Transcribed_RNA"/>
</dbReference>
<organism evidence="1">
    <name type="scientific">Arion vulgaris</name>
    <dbReference type="NCBI Taxonomy" id="1028688"/>
    <lineage>
        <taxon>Eukaryota</taxon>
        <taxon>Metazoa</taxon>
        <taxon>Spiralia</taxon>
        <taxon>Lophotrochozoa</taxon>
        <taxon>Mollusca</taxon>
        <taxon>Gastropoda</taxon>
        <taxon>Heterobranchia</taxon>
        <taxon>Euthyneura</taxon>
        <taxon>Panpulmonata</taxon>
        <taxon>Eupulmonata</taxon>
        <taxon>Stylommatophora</taxon>
        <taxon>Helicina</taxon>
        <taxon>Arionoidea</taxon>
        <taxon>Arionidae</taxon>
        <taxon>Arion</taxon>
    </lineage>
</organism>
<sequence>MTNIYLVQGSIVASKISCGRIVQNTLGFVVTKELSLMLALKVSKAGTFHLDMTDVLRYLYDSSSMKM</sequence>
<accession>A0A0B7BKI4</accession>
<name>A0A0B7BKI4_9EUPU</name>
<protein>
    <submittedName>
        <fullName evidence="1">Uncharacterized protein</fullName>
    </submittedName>
</protein>
<proteinExistence type="predicted"/>
<evidence type="ECO:0000313" key="1">
    <source>
        <dbReference type="EMBL" id="CEK92665.1"/>
    </source>
</evidence>